<dbReference type="PROSITE" id="PS00383">
    <property type="entry name" value="TYR_PHOSPHATASE_1"/>
    <property type="match status" value="1"/>
</dbReference>
<dbReference type="SUPFAM" id="SSF52799">
    <property type="entry name" value="(Phosphotyrosine protein) phosphatases II"/>
    <property type="match status" value="1"/>
</dbReference>
<protein>
    <recommendedName>
        <fullName evidence="5">Protein-tyrosine phosphatase</fullName>
    </recommendedName>
</protein>
<comment type="similarity">
    <text evidence="1">Belongs to the protein-tyrosine phosphatase family. Non-receptor class subfamily.</text>
</comment>
<name>A0A1B9GFC5_9TREE</name>
<dbReference type="InterPro" id="IPR000242">
    <property type="entry name" value="PTP_cat"/>
</dbReference>
<dbReference type="Gene3D" id="3.90.190.10">
    <property type="entry name" value="Protein tyrosine phosphatase superfamily"/>
    <property type="match status" value="1"/>
</dbReference>
<accession>A0A1B9GFC5</accession>
<dbReference type="PROSITE" id="PS50056">
    <property type="entry name" value="TYR_PHOSPHATASE_2"/>
    <property type="match status" value="1"/>
</dbReference>
<organism evidence="4">
    <name type="scientific">Kwoniella bestiolae CBS 10118</name>
    <dbReference type="NCBI Taxonomy" id="1296100"/>
    <lineage>
        <taxon>Eukaryota</taxon>
        <taxon>Fungi</taxon>
        <taxon>Dikarya</taxon>
        <taxon>Basidiomycota</taxon>
        <taxon>Agaricomycotina</taxon>
        <taxon>Tremellomycetes</taxon>
        <taxon>Tremellales</taxon>
        <taxon>Cryptococcaceae</taxon>
        <taxon>Kwoniella</taxon>
    </lineage>
</organism>
<dbReference type="InterPro" id="IPR016130">
    <property type="entry name" value="Tyr_Pase_AS"/>
</dbReference>
<dbReference type="STRING" id="1296100.A0A1B9GFC5"/>
<evidence type="ECO:0000259" key="3">
    <source>
        <dbReference type="PROSITE" id="PS50056"/>
    </source>
</evidence>
<dbReference type="PANTHER" id="PTHR19134">
    <property type="entry name" value="RECEPTOR-TYPE TYROSINE-PROTEIN PHOSPHATASE"/>
    <property type="match status" value="1"/>
</dbReference>
<dbReference type="SMART" id="SM00404">
    <property type="entry name" value="PTPc_motif"/>
    <property type="match status" value="1"/>
</dbReference>
<dbReference type="InterPro" id="IPR000387">
    <property type="entry name" value="Tyr_Pase_dom"/>
</dbReference>
<evidence type="ECO:0000259" key="2">
    <source>
        <dbReference type="PROSITE" id="PS50055"/>
    </source>
</evidence>
<dbReference type="GO" id="GO:0004725">
    <property type="term" value="F:protein tyrosine phosphatase activity"/>
    <property type="evidence" value="ECO:0007669"/>
    <property type="project" value="InterPro"/>
</dbReference>
<dbReference type="SMART" id="SM00194">
    <property type="entry name" value="PTPc"/>
    <property type="match status" value="1"/>
</dbReference>
<reference evidence="4" key="1">
    <citation type="submission" date="2013-07" db="EMBL/GenBank/DDBJ databases">
        <title>The Genome Sequence of Cryptococcus bestiolae CBS10118.</title>
        <authorList>
            <consortium name="The Broad Institute Genome Sequencing Platform"/>
            <person name="Cuomo C."/>
            <person name="Litvintseva A."/>
            <person name="Chen Y."/>
            <person name="Heitman J."/>
            <person name="Sun S."/>
            <person name="Springer D."/>
            <person name="Dromer F."/>
            <person name="Young S.K."/>
            <person name="Zeng Q."/>
            <person name="Gargeya S."/>
            <person name="Fitzgerald M."/>
            <person name="Abouelleil A."/>
            <person name="Alvarado L."/>
            <person name="Berlin A.M."/>
            <person name="Chapman S.B."/>
            <person name="Dewar J."/>
            <person name="Goldberg J."/>
            <person name="Griggs A."/>
            <person name="Gujja S."/>
            <person name="Hansen M."/>
            <person name="Howarth C."/>
            <person name="Imamovic A."/>
            <person name="Larimer J."/>
            <person name="McCowan C."/>
            <person name="Murphy C."/>
            <person name="Pearson M."/>
            <person name="Priest M."/>
            <person name="Roberts A."/>
            <person name="Saif S."/>
            <person name="Shea T."/>
            <person name="Sykes S."/>
            <person name="Wortman J."/>
            <person name="Nusbaum C."/>
            <person name="Birren B."/>
        </authorList>
    </citation>
    <scope>NUCLEOTIDE SEQUENCE [LARGE SCALE GENOMIC DNA]</scope>
    <source>
        <strain evidence="4">CBS 10118</strain>
    </source>
</reference>
<feature type="domain" description="Tyrosine specific protein phosphatases" evidence="3">
    <location>
        <begin position="192"/>
        <end position="278"/>
    </location>
</feature>
<dbReference type="InterPro" id="IPR050348">
    <property type="entry name" value="Protein-Tyr_Phosphatase"/>
</dbReference>
<dbReference type="PANTHER" id="PTHR19134:SF449">
    <property type="entry name" value="TYROSINE-PROTEIN PHOSPHATASE 1"/>
    <property type="match status" value="1"/>
</dbReference>
<proteinExistence type="inferred from homology"/>
<dbReference type="Pfam" id="PF00102">
    <property type="entry name" value="Y_phosphatase"/>
    <property type="match status" value="1"/>
</dbReference>
<dbReference type="AlphaFoldDB" id="A0A1B9GFC5"/>
<dbReference type="PRINTS" id="PR00700">
    <property type="entry name" value="PRTYPHPHTASE"/>
</dbReference>
<sequence length="285" mass="31991">MAPISPKKLKRVYEILAEREYARIHAGQASHTSPEHAFYSVRNSLKHRTDNRYSNILAYDRTAVSVEGKYLNANVVTDGKGGTWIAAQAPPPRAFDTFFRALYSGSAIGKRSDDVLLVQLTGWEERGMLKANPYMDHVMDHLPLKIIQQQRQDDISCDVTRLRLGQDSPVTVHHYHFDAWPDHGVPQGEGVEALSKLIDEIQQRKDSLGCEVWVHCSAGVGRTGTFIALSSLRRPGQVTRSSPLGPLPPELDQDVVAQTVDTIRECRGMLVQTIEQLELIYEMYV</sequence>
<feature type="domain" description="Tyrosine-protein phosphatase" evidence="2">
    <location>
        <begin position="17"/>
        <end position="285"/>
    </location>
</feature>
<evidence type="ECO:0008006" key="5">
    <source>
        <dbReference type="Google" id="ProtNLM"/>
    </source>
</evidence>
<reference evidence="4" key="2">
    <citation type="submission" date="2014-01" db="EMBL/GenBank/DDBJ databases">
        <title>Evolution of pathogenesis and genome organization in the Tremellales.</title>
        <authorList>
            <person name="Cuomo C."/>
            <person name="Litvintseva A."/>
            <person name="Heitman J."/>
            <person name="Chen Y."/>
            <person name="Sun S."/>
            <person name="Springer D."/>
            <person name="Dromer F."/>
            <person name="Young S."/>
            <person name="Zeng Q."/>
            <person name="Chapman S."/>
            <person name="Gujja S."/>
            <person name="Saif S."/>
            <person name="Birren B."/>
        </authorList>
    </citation>
    <scope>NUCLEOTIDE SEQUENCE</scope>
    <source>
        <strain evidence="4">CBS 10118</strain>
    </source>
</reference>
<dbReference type="InterPro" id="IPR029021">
    <property type="entry name" value="Prot-tyrosine_phosphatase-like"/>
</dbReference>
<evidence type="ECO:0000313" key="4">
    <source>
        <dbReference type="EMBL" id="OCF29706.1"/>
    </source>
</evidence>
<evidence type="ECO:0000256" key="1">
    <source>
        <dbReference type="ARBA" id="ARBA00009649"/>
    </source>
</evidence>
<dbReference type="OrthoDB" id="10253954at2759"/>
<gene>
    <name evidence="4" type="ORF">I302_01218</name>
</gene>
<dbReference type="EMBL" id="KI894018">
    <property type="protein sequence ID" value="OCF29706.1"/>
    <property type="molecule type" value="Genomic_DNA"/>
</dbReference>
<dbReference type="InterPro" id="IPR003595">
    <property type="entry name" value="Tyr_Pase_cat"/>
</dbReference>
<dbReference type="PROSITE" id="PS50055">
    <property type="entry name" value="TYR_PHOSPHATASE_PTP"/>
    <property type="match status" value="1"/>
</dbReference>
<dbReference type="VEuPathDB" id="FungiDB:I302_01218"/>